<protein>
    <submittedName>
        <fullName evidence="2">Uncharacterized protein</fullName>
    </submittedName>
</protein>
<accession>A0A6C0JMM2</accession>
<dbReference type="EMBL" id="MN740430">
    <property type="protein sequence ID" value="QHU06056.1"/>
    <property type="molecule type" value="Genomic_DNA"/>
</dbReference>
<keyword evidence="1" id="KW-1133">Transmembrane helix</keyword>
<reference evidence="2" key="1">
    <citation type="journal article" date="2020" name="Nature">
        <title>Giant virus diversity and host interactions through global metagenomics.</title>
        <authorList>
            <person name="Schulz F."/>
            <person name="Roux S."/>
            <person name="Paez-Espino D."/>
            <person name="Jungbluth S."/>
            <person name="Walsh D.A."/>
            <person name="Denef V.J."/>
            <person name="McMahon K.D."/>
            <person name="Konstantinidis K.T."/>
            <person name="Eloe-Fadrosh E.A."/>
            <person name="Kyrpides N.C."/>
            <person name="Woyke T."/>
        </authorList>
    </citation>
    <scope>NUCLEOTIDE SEQUENCE</scope>
    <source>
        <strain evidence="2">GVMAG-M-3300027747-57</strain>
    </source>
</reference>
<organism evidence="2">
    <name type="scientific">viral metagenome</name>
    <dbReference type="NCBI Taxonomy" id="1070528"/>
    <lineage>
        <taxon>unclassified sequences</taxon>
        <taxon>metagenomes</taxon>
        <taxon>organismal metagenomes</taxon>
    </lineage>
</organism>
<name>A0A6C0JMM2_9ZZZZ</name>
<keyword evidence="1" id="KW-0812">Transmembrane</keyword>
<evidence type="ECO:0000256" key="1">
    <source>
        <dbReference type="SAM" id="Phobius"/>
    </source>
</evidence>
<keyword evidence="1" id="KW-0472">Membrane</keyword>
<sequence>MENPRLIENSAKNYLFQTLQKCHNNRVSIYYYALNFGVLFLFVGIICLILYYCSKQKLTDYEKQQKMLKDQQYILSKIRYYQEDKKERQRSQVSGITDLPYINE</sequence>
<dbReference type="AlphaFoldDB" id="A0A6C0JMM2"/>
<proteinExistence type="predicted"/>
<evidence type="ECO:0000313" key="2">
    <source>
        <dbReference type="EMBL" id="QHU06056.1"/>
    </source>
</evidence>
<feature type="transmembrane region" description="Helical" evidence="1">
    <location>
        <begin position="29"/>
        <end position="53"/>
    </location>
</feature>